<evidence type="ECO:0000313" key="1">
    <source>
        <dbReference type="EMBL" id="KPH74984.1"/>
    </source>
</evidence>
<dbReference type="Proteomes" id="UP000037854">
    <property type="component" value="Unassembled WGS sequence"/>
</dbReference>
<dbReference type="Pfam" id="PF06923">
    <property type="entry name" value="GutM"/>
    <property type="match status" value="1"/>
</dbReference>
<comment type="caution">
    <text evidence="1">The sequence shown here is derived from an EMBL/GenBank/DDBJ whole genome shotgun (WGS) entry which is preliminary data.</text>
</comment>
<dbReference type="EMBL" id="LGTK01000027">
    <property type="protein sequence ID" value="KPH74984.1"/>
    <property type="molecule type" value="Genomic_DNA"/>
</dbReference>
<accession>A0ABR5MJ29</accession>
<protein>
    <recommendedName>
        <fullName evidence="3">Glucitol operon activator</fullName>
    </recommendedName>
</protein>
<dbReference type="RefSeq" id="WP_047185619.1">
    <property type="nucleotide sequence ID" value="NZ_JAHHXM010000017.1"/>
</dbReference>
<gene>
    <name evidence="1" type="ORF">AFL42_09310</name>
</gene>
<evidence type="ECO:0008006" key="3">
    <source>
        <dbReference type="Google" id="ProtNLM"/>
    </source>
</evidence>
<reference evidence="1 2" key="1">
    <citation type="submission" date="2015-07" db="EMBL/GenBank/DDBJ databases">
        <title>High-quality draft genome sequence of Oceanobacillus caeni HM6, a bacillus isolated from a human feces.</title>
        <authorList>
            <person name="Kumar J."/>
            <person name="Verma M.K."/>
            <person name="Pandey R."/>
            <person name="Bhambi M."/>
            <person name="Chauhan N."/>
        </authorList>
    </citation>
    <scope>NUCLEOTIDE SEQUENCE [LARGE SCALE GENOMIC DNA]</scope>
    <source>
        <strain evidence="1 2">HM6</strain>
    </source>
</reference>
<proteinExistence type="predicted"/>
<sequence>MGILIIMVGIMAAWILQTVLGAGQIKNFNTHYTELRKKGRVSIGRSKGIFRTGVVLLMGIDKRNRIQTAKKMQGMSIFAKFKDFSILEGQNLLKIDPEVYNKMDRFTKKAFDDAVLIYKKVEKGEEIPQQKSPFGKLVSSFSNK</sequence>
<name>A0ABR5MJ29_9BACI</name>
<evidence type="ECO:0000313" key="2">
    <source>
        <dbReference type="Proteomes" id="UP000037854"/>
    </source>
</evidence>
<keyword evidence="2" id="KW-1185">Reference proteome</keyword>
<organism evidence="1 2">
    <name type="scientific">Oceanobacillus caeni</name>
    <dbReference type="NCBI Taxonomy" id="405946"/>
    <lineage>
        <taxon>Bacteria</taxon>
        <taxon>Bacillati</taxon>
        <taxon>Bacillota</taxon>
        <taxon>Bacilli</taxon>
        <taxon>Bacillales</taxon>
        <taxon>Bacillaceae</taxon>
        <taxon>Oceanobacillus</taxon>
    </lineage>
</organism>
<dbReference type="PIRSF" id="PIRSF011474">
    <property type="entry name" value="Glucitol_operon_activator"/>
    <property type="match status" value="1"/>
</dbReference>
<dbReference type="InterPro" id="IPR009693">
    <property type="entry name" value="Glucitol_operon_activator"/>
</dbReference>